<dbReference type="Proteomes" id="UP000749040">
    <property type="component" value="Unassembled WGS sequence"/>
</dbReference>
<evidence type="ECO:0000313" key="3">
    <source>
        <dbReference type="Proteomes" id="UP000749040"/>
    </source>
</evidence>
<keyword evidence="1" id="KW-1133">Transmembrane helix</keyword>
<reference evidence="2 3" key="1">
    <citation type="submission" date="2021-01" db="EMBL/GenBank/DDBJ databases">
        <title>Streptomyces acididurans sp. nov., isolated from a peat swamp forest soil.</title>
        <authorList>
            <person name="Chantavorakit T."/>
            <person name="Duangmal K."/>
        </authorList>
    </citation>
    <scope>NUCLEOTIDE SEQUENCE [LARGE SCALE GENOMIC DNA]</scope>
    <source>
        <strain evidence="2 3">KK5PA1</strain>
    </source>
</reference>
<gene>
    <name evidence="2" type="ORF">ITX44_33355</name>
</gene>
<proteinExistence type="predicted"/>
<sequence>MSNSVNLATVGVSVVVNGVILFSLQQWVQHKFKRLGATVDRETKLGEKSLELLTESYRAVWGGLSSLERYLRYEMPDRINAGNHDGLGDPIREAFILFRSTLFLTDSLSGKIGTLINDLERDYNTFVAVALRQGASINAGGSGQEAVRRIQEAMSTMTRNYTTGIDGLREEFRRASHAAISGNPAALGR</sequence>
<evidence type="ECO:0000256" key="1">
    <source>
        <dbReference type="SAM" id="Phobius"/>
    </source>
</evidence>
<evidence type="ECO:0000313" key="2">
    <source>
        <dbReference type="EMBL" id="MBM9509351.1"/>
    </source>
</evidence>
<name>A0ABS2U3N0_9ACTN</name>
<accession>A0ABS2U3N0</accession>
<keyword evidence="1" id="KW-0812">Transmembrane</keyword>
<dbReference type="EMBL" id="JADKYB010000024">
    <property type="protein sequence ID" value="MBM9509351.1"/>
    <property type="molecule type" value="Genomic_DNA"/>
</dbReference>
<keyword evidence="3" id="KW-1185">Reference proteome</keyword>
<keyword evidence="1" id="KW-0472">Membrane</keyword>
<comment type="caution">
    <text evidence="2">The sequence shown here is derived from an EMBL/GenBank/DDBJ whole genome shotgun (WGS) entry which is preliminary data.</text>
</comment>
<protein>
    <submittedName>
        <fullName evidence="2">Uncharacterized protein</fullName>
    </submittedName>
</protein>
<feature type="transmembrane region" description="Helical" evidence="1">
    <location>
        <begin position="6"/>
        <end position="24"/>
    </location>
</feature>
<organism evidence="2 3">
    <name type="scientific">Actinacidiphila acididurans</name>
    <dbReference type="NCBI Taxonomy" id="2784346"/>
    <lineage>
        <taxon>Bacteria</taxon>
        <taxon>Bacillati</taxon>
        <taxon>Actinomycetota</taxon>
        <taxon>Actinomycetes</taxon>
        <taxon>Kitasatosporales</taxon>
        <taxon>Streptomycetaceae</taxon>
        <taxon>Actinacidiphila</taxon>
    </lineage>
</organism>
<dbReference type="RefSeq" id="WP_205362279.1">
    <property type="nucleotide sequence ID" value="NZ_JADKYB010000024.1"/>
</dbReference>